<dbReference type="RefSeq" id="WP_225919460.1">
    <property type="nucleotide sequence ID" value="NZ_CP139781.1"/>
</dbReference>
<protein>
    <recommendedName>
        <fullName evidence="1">Putative membrane protein insertion efficiency factor</fullName>
    </recommendedName>
</protein>
<name>A0ABZ1C3T0_9BACT</name>
<dbReference type="HAMAP" id="MF_00386">
    <property type="entry name" value="UPF0161_YidD"/>
    <property type="match status" value="1"/>
</dbReference>
<dbReference type="NCBIfam" id="TIGR00278">
    <property type="entry name" value="membrane protein insertion efficiency factor YidD"/>
    <property type="match status" value="1"/>
</dbReference>
<dbReference type="Pfam" id="PF01809">
    <property type="entry name" value="YidD"/>
    <property type="match status" value="1"/>
</dbReference>
<evidence type="ECO:0000256" key="1">
    <source>
        <dbReference type="HAMAP-Rule" id="MF_00386"/>
    </source>
</evidence>
<keyword evidence="3" id="KW-1185">Reference proteome</keyword>
<keyword evidence="1" id="KW-0472">Membrane</keyword>
<dbReference type="PANTHER" id="PTHR33383:SF1">
    <property type="entry name" value="MEMBRANE PROTEIN INSERTION EFFICIENCY FACTOR-RELATED"/>
    <property type="match status" value="1"/>
</dbReference>
<dbReference type="InterPro" id="IPR002696">
    <property type="entry name" value="Membr_insert_effic_factor_YidD"/>
</dbReference>
<dbReference type="SMART" id="SM01234">
    <property type="entry name" value="Haemolytic"/>
    <property type="match status" value="1"/>
</dbReference>
<keyword evidence="1" id="KW-1003">Cell membrane</keyword>
<gene>
    <name evidence="2" type="primary">yidD</name>
    <name evidence="2" type="ORF">K1X11_016250</name>
</gene>
<dbReference type="PANTHER" id="PTHR33383">
    <property type="entry name" value="MEMBRANE PROTEIN INSERTION EFFICIENCY FACTOR-RELATED"/>
    <property type="match status" value="1"/>
</dbReference>
<dbReference type="Proteomes" id="UP000738431">
    <property type="component" value="Chromosome"/>
</dbReference>
<dbReference type="EMBL" id="CP139781">
    <property type="protein sequence ID" value="WRQ86368.1"/>
    <property type="molecule type" value="Genomic_DNA"/>
</dbReference>
<accession>A0ABZ1C3T0</accession>
<proteinExistence type="inferred from homology"/>
<sequence>MSATRESRWIAALRALPAQGLLGLIRIYQKTLSPVLPAVFGPACGCRFHPTCSHYAAGAIRTHGVLRGTALAIWRLLKCTPLHPGGFDPVPPPRPARVATASARPVCERVIREAPAR</sequence>
<comment type="similarity">
    <text evidence="1">Belongs to the UPF0161 family.</text>
</comment>
<comment type="function">
    <text evidence="1">Could be involved in insertion of integral membrane proteins into the membrane.</text>
</comment>
<comment type="subcellular location">
    <subcellularLocation>
        <location evidence="1">Cell membrane</location>
        <topology evidence="1">Peripheral membrane protein</topology>
        <orientation evidence="1">Cytoplasmic side</orientation>
    </subcellularLocation>
</comment>
<reference evidence="2 3" key="1">
    <citation type="submission" date="2023-12" db="EMBL/GenBank/DDBJ databases">
        <title>Description of an unclassified Opitutus bacterium of Verrucomicrobiota.</title>
        <authorList>
            <person name="Zhang D.-F."/>
        </authorList>
    </citation>
    <scope>NUCLEOTIDE SEQUENCE [LARGE SCALE GENOMIC DNA]</scope>
    <source>
        <strain evidence="2 3">WL0086</strain>
    </source>
</reference>
<evidence type="ECO:0000313" key="3">
    <source>
        <dbReference type="Proteomes" id="UP000738431"/>
    </source>
</evidence>
<organism evidence="2 3">
    <name type="scientific">Actomonas aquatica</name>
    <dbReference type="NCBI Taxonomy" id="2866162"/>
    <lineage>
        <taxon>Bacteria</taxon>
        <taxon>Pseudomonadati</taxon>
        <taxon>Verrucomicrobiota</taxon>
        <taxon>Opitutia</taxon>
        <taxon>Opitutales</taxon>
        <taxon>Opitutaceae</taxon>
        <taxon>Actomonas</taxon>
    </lineage>
</organism>
<evidence type="ECO:0000313" key="2">
    <source>
        <dbReference type="EMBL" id="WRQ86368.1"/>
    </source>
</evidence>